<geneLocation type="plasmid" evidence="3 4">
    <name>unnamed1</name>
</geneLocation>
<evidence type="ECO:0000313" key="3">
    <source>
        <dbReference type="EMBL" id="QIN81154.1"/>
    </source>
</evidence>
<keyword evidence="2" id="KW-0472">Membrane</keyword>
<feature type="region of interest" description="Disordered" evidence="1">
    <location>
        <begin position="82"/>
        <end position="110"/>
    </location>
</feature>
<keyword evidence="2" id="KW-0812">Transmembrane</keyword>
<protein>
    <submittedName>
        <fullName evidence="3">Uncharacterized protein</fullName>
    </submittedName>
</protein>
<keyword evidence="3" id="KW-0614">Plasmid</keyword>
<evidence type="ECO:0000256" key="1">
    <source>
        <dbReference type="SAM" id="MobiDB-lite"/>
    </source>
</evidence>
<keyword evidence="4" id="KW-1185">Reference proteome</keyword>
<dbReference type="RefSeq" id="WP_166398868.1">
    <property type="nucleotide sequence ID" value="NZ_CP045122.1"/>
</dbReference>
<reference evidence="3 4" key="1">
    <citation type="submission" date="2019-10" db="EMBL/GenBank/DDBJ databases">
        <title>Rubrobacter sp nov SCSIO 52915 isolated from a deep-sea sediment in the South China Sea.</title>
        <authorList>
            <person name="Chen R.W."/>
        </authorList>
    </citation>
    <scope>NUCLEOTIDE SEQUENCE [LARGE SCALE GENOMIC DNA]</scope>
    <source>
        <strain evidence="3 4">SCSIO 52915</strain>
        <plasmid evidence="3 4">unnamed1</plasmid>
    </source>
</reference>
<evidence type="ECO:0000256" key="2">
    <source>
        <dbReference type="SAM" id="Phobius"/>
    </source>
</evidence>
<dbReference type="KEGG" id="rmar:GBA65_22230"/>
<feature type="transmembrane region" description="Helical" evidence="2">
    <location>
        <begin position="26"/>
        <end position="50"/>
    </location>
</feature>
<dbReference type="Proteomes" id="UP000502706">
    <property type="component" value="Plasmid unnamed1"/>
</dbReference>
<proteinExistence type="predicted"/>
<gene>
    <name evidence="3" type="ORF">GBA65_22230</name>
</gene>
<name>A0A6G8Q3T1_9ACTN</name>
<dbReference type="EMBL" id="CP045122">
    <property type="protein sequence ID" value="QIN81154.1"/>
    <property type="molecule type" value="Genomic_DNA"/>
</dbReference>
<keyword evidence="2" id="KW-1133">Transmembrane helix</keyword>
<organism evidence="3 4">
    <name type="scientific">Rubrobacter marinus</name>
    <dbReference type="NCBI Taxonomy" id="2653852"/>
    <lineage>
        <taxon>Bacteria</taxon>
        <taxon>Bacillati</taxon>
        <taxon>Actinomycetota</taxon>
        <taxon>Rubrobacteria</taxon>
        <taxon>Rubrobacterales</taxon>
        <taxon>Rubrobacteraceae</taxon>
        <taxon>Rubrobacter</taxon>
    </lineage>
</organism>
<sequence>MSLLGIVLLQTTPAGSEPPPDWAFSLFMLVFATFSLALLALFALFLWGAAKISGGTRRKSRSRRGGTWVAVPHDDLWIHFPNAGDARDRRGLSERGAPSEPYRADLWDEP</sequence>
<evidence type="ECO:0000313" key="4">
    <source>
        <dbReference type="Proteomes" id="UP000502706"/>
    </source>
</evidence>
<accession>A0A6G8Q3T1</accession>
<dbReference type="AlphaFoldDB" id="A0A6G8Q3T1"/>